<feature type="signal peptide" evidence="2">
    <location>
        <begin position="1"/>
        <end position="22"/>
    </location>
</feature>
<dbReference type="RefSeq" id="WP_221448987.1">
    <property type="nucleotide sequence ID" value="NZ_JACHJW010000001.1"/>
</dbReference>
<dbReference type="EMBL" id="JACHJW010000001">
    <property type="protein sequence ID" value="MBB4958485.1"/>
    <property type="molecule type" value="Genomic_DNA"/>
</dbReference>
<reference evidence="4 5" key="1">
    <citation type="submission" date="2020-08" db="EMBL/GenBank/DDBJ databases">
        <title>Sequencing the genomes of 1000 actinobacteria strains.</title>
        <authorList>
            <person name="Klenk H.-P."/>
        </authorList>
    </citation>
    <scope>NUCLEOTIDE SEQUENCE [LARGE SCALE GENOMIC DNA]</scope>
    <source>
        <strain evidence="4 5">DSM 45886</strain>
    </source>
</reference>
<proteinExistence type="predicted"/>
<feature type="region of interest" description="Disordered" evidence="1">
    <location>
        <begin position="32"/>
        <end position="55"/>
    </location>
</feature>
<dbReference type="Proteomes" id="UP000578819">
    <property type="component" value="Unassembled WGS sequence"/>
</dbReference>
<name>A0A7W7SRR6_9ACTN</name>
<dbReference type="InterPro" id="IPR025331">
    <property type="entry name" value="TNT"/>
</dbReference>
<dbReference type="PANTHER" id="PTHR42059">
    <property type="entry name" value="TNT DOMAIN-CONTAINING PROTEIN"/>
    <property type="match status" value="1"/>
</dbReference>
<keyword evidence="2" id="KW-0732">Signal</keyword>
<dbReference type="GO" id="GO:0050135">
    <property type="term" value="F:NADP+ nucleosidase activity"/>
    <property type="evidence" value="ECO:0007669"/>
    <property type="project" value="InterPro"/>
</dbReference>
<feature type="domain" description="TNT" evidence="3">
    <location>
        <begin position="139"/>
        <end position="241"/>
    </location>
</feature>
<dbReference type="InterPro" id="IPR053024">
    <property type="entry name" value="Fungal_surface_NADase"/>
</dbReference>
<accession>A0A7W7SRR6</accession>
<dbReference type="Pfam" id="PF14021">
    <property type="entry name" value="TNT"/>
    <property type="match status" value="1"/>
</dbReference>
<dbReference type="PANTHER" id="PTHR42059:SF1">
    <property type="entry name" value="TNT DOMAIN-CONTAINING PROTEIN"/>
    <property type="match status" value="1"/>
</dbReference>
<dbReference type="AlphaFoldDB" id="A0A7W7SRR6"/>
<evidence type="ECO:0000259" key="3">
    <source>
        <dbReference type="Pfam" id="PF14021"/>
    </source>
</evidence>
<comment type="caution">
    <text evidence="4">The sequence shown here is derived from an EMBL/GenBank/DDBJ whole genome shotgun (WGS) entry which is preliminary data.</text>
</comment>
<evidence type="ECO:0000313" key="4">
    <source>
        <dbReference type="EMBL" id="MBB4958485.1"/>
    </source>
</evidence>
<sequence length="261" mass="27753">MRYRRAFLAVLAGAALVLPHPAAVPASDRPFQMQDQDERGGQAEWGGGGGGVSGCRPGTPAPAAPTGRYHGDRAIFGPAELPATAPVGDLLRNYRRFGALDQASFLEQYGNAAKDGWVYPPALGFVVLPDGRPVKFAFELQPGHRIDRFGFPGGSFLAPVGTPYARRALPPQSLNTPSQAPLANYHVYCVVKPFTVDAGPIAPWFAQPGFGIQFKLEQKYLPEAGPALNVTWLLANGYLVEEAPVPGDDPAVAGQVRTHSA</sequence>
<organism evidence="4 5">
    <name type="scientific">Micromonospora polyrhachis</name>
    <dbReference type="NCBI Taxonomy" id="1282883"/>
    <lineage>
        <taxon>Bacteria</taxon>
        <taxon>Bacillati</taxon>
        <taxon>Actinomycetota</taxon>
        <taxon>Actinomycetes</taxon>
        <taxon>Micromonosporales</taxon>
        <taxon>Micromonosporaceae</taxon>
        <taxon>Micromonospora</taxon>
    </lineage>
</organism>
<evidence type="ECO:0000256" key="1">
    <source>
        <dbReference type="SAM" id="MobiDB-lite"/>
    </source>
</evidence>
<feature type="chain" id="PRO_5038562430" description="TNT domain-containing protein" evidence="2">
    <location>
        <begin position="23"/>
        <end position="261"/>
    </location>
</feature>
<protein>
    <recommendedName>
        <fullName evidence="3">TNT domain-containing protein</fullName>
    </recommendedName>
</protein>
<keyword evidence="5" id="KW-1185">Reference proteome</keyword>
<gene>
    <name evidence="4" type="ORF">FHR38_002218</name>
</gene>
<feature type="compositionally biased region" description="Gly residues" evidence="1">
    <location>
        <begin position="43"/>
        <end position="53"/>
    </location>
</feature>
<evidence type="ECO:0000313" key="5">
    <source>
        <dbReference type="Proteomes" id="UP000578819"/>
    </source>
</evidence>
<evidence type="ECO:0000256" key="2">
    <source>
        <dbReference type="SAM" id="SignalP"/>
    </source>
</evidence>